<dbReference type="AlphaFoldDB" id="A0A6V2S659"/>
<dbReference type="Gene3D" id="3.80.10.10">
    <property type="entry name" value="Ribonuclease Inhibitor"/>
    <property type="match status" value="1"/>
</dbReference>
<dbReference type="InterPro" id="IPR027038">
    <property type="entry name" value="RanGap"/>
</dbReference>
<dbReference type="GO" id="GO:0005096">
    <property type="term" value="F:GTPase activator activity"/>
    <property type="evidence" value="ECO:0007669"/>
    <property type="project" value="UniProtKB-KW"/>
</dbReference>
<evidence type="ECO:0000256" key="1">
    <source>
        <dbReference type="ARBA" id="ARBA00022468"/>
    </source>
</evidence>
<organism evidence="7">
    <name type="scientific">Emiliania huxleyi</name>
    <name type="common">Coccolithophore</name>
    <name type="synonym">Pontosphaera huxleyi</name>
    <dbReference type="NCBI Taxonomy" id="2903"/>
    <lineage>
        <taxon>Eukaryota</taxon>
        <taxon>Haptista</taxon>
        <taxon>Haptophyta</taxon>
        <taxon>Prymnesiophyceae</taxon>
        <taxon>Isochrysidales</taxon>
        <taxon>Noelaerhabdaceae</taxon>
        <taxon>Emiliania</taxon>
    </lineage>
</organism>
<evidence type="ECO:0000256" key="2">
    <source>
        <dbReference type="ARBA" id="ARBA00022614"/>
    </source>
</evidence>
<dbReference type="EMBL" id="HBIR01028238">
    <property type="protein sequence ID" value="CAE0556451.1"/>
    <property type="molecule type" value="Transcribed_RNA"/>
</dbReference>
<gene>
    <name evidence="6" type="ORF">EHUX00137_LOCUS21813</name>
    <name evidence="7" type="ORF">EHUX00137_LOCUS21814</name>
</gene>
<feature type="region of interest" description="Disordered" evidence="5">
    <location>
        <begin position="822"/>
        <end position="847"/>
    </location>
</feature>
<sequence>MVGRPTCVAPQVPVQSTISPTLLPVLAAAALSLPRMQADAASLDPITKKLLASPGLELSPAESRACLVRCIAHGEAVASRAAGKRIVVVLGNTGAGKSAFINYLHGCKFQYEEEDKMVVRDDSELEELMRIGHTNRSETFSPQVEDATDSLGSGFAYADCPGFLDNRGFEINVANAANVRHTVCAASSAVVVVVVNYYSLRADRGKGLHDLLRILLSLFGSVEQVEAHAPSVLLAISQAPVTHPETGAAMSIERYLRTLLSPSGLDTATGEVLHALSGRVCVFHLLGRGDSSWLTRDALLERVRGLPPIGTPSSLFQSVLGSEDRERLRALIAALGKDLRECLSRCELRVRGQLGATSAAGFGEAARLAAELLELRVVEHGFVSSLVEGEVLAAARESVASQVAPVDALFLDGGLDGGDDAADGERLEEARGALRGVGELLTAFAGIDVVREPLQALVAQAEARLASAEERRAEARGRREMAAALQQTLRTVGAHALGEEYNVVREVLALPRAVAAAREGQARRQRALERAHAEQLGALGESGVAVRPREAEDRHAAERREEVLRSAAADAAWEAHIAAAADRLRRRDVDLLQREEGRAGGFWEKVGQGGQALRASAPPAFVDLSRKGLTPRDLDVVATLLRTLPPLADVRALALSGNGFADAGASALADAGAHGALAALERLFLDNVGLADGGLAELAAALAGGAMPRIHFVDLTRNGIGDGGVAALADAIRGGALPQLQTLYLYNNRVGSAGLAALVDALCASGCRLEKLYVDNNQVGEAGVAALVRAVEGGHLRSLRSLHLSGNPAPADLVQAAVQAVEGQAAGDAPRKRPAPQTRDIEAPPVD</sequence>
<keyword evidence="1" id="KW-0343">GTPase activation</keyword>
<evidence type="ECO:0000256" key="4">
    <source>
        <dbReference type="SAM" id="Coils"/>
    </source>
</evidence>
<evidence type="ECO:0000313" key="6">
    <source>
        <dbReference type="EMBL" id="CAE0556451.1"/>
    </source>
</evidence>
<dbReference type="SUPFAM" id="SSF52047">
    <property type="entry name" value="RNI-like"/>
    <property type="match status" value="1"/>
</dbReference>
<evidence type="ECO:0008006" key="8">
    <source>
        <dbReference type="Google" id="ProtNLM"/>
    </source>
</evidence>
<feature type="coiled-coil region" evidence="4">
    <location>
        <begin position="451"/>
        <end position="478"/>
    </location>
</feature>
<dbReference type="GO" id="GO:0006913">
    <property type="term" value="P:nucleocytoplasmic transport"/>
    <property type="evidence" value="ECO:0007669"/>
    <property type="project" value="TreeGrafter"/>
</dbReference>
<keyword evidence="2" id="KW-0433">Leucine-rich repeat</keyword>
<evidence type="ECO:0000313" key="7">
    <source>
        <dbReference type="EMBL" id="CAE0556452.1"/>
    </source>
</evidence>
<dbReference type="GO" id="GO:0031267">
    <property type="term" value="F:small GTPase binding"/>
    <property type="evidence" value="ECO:0007669"/>
    <property type="project" value="TreeGrafter"/>
</dbReference>
<name>A0A6V2S659_EMIHU</name>
<dbReference type="SMART" id="SM00368">
    <property type="entry name" value="LRR_RI"/>
    <property type="match status" value="5"/>
</dbReference>
<proteinExistence type="predicted"/>
<dbReference type="GO" id="GO:0005829">
    <property type="term" value="C:cytosol"/>
    <property type="evidence" value="ECO:0007669"/>
    <property type="project" value="TreeGrafter"/>
</dbReference>
<dbReference type="GO" id="GO:0005634">
    <property type="term" value="C:nucleus"/>
    <property type="evidence" value="ECO:0007669"/>
    <property type="project" value="TreeGrafter"/>
</dbReference>
<dbReference type="SUPFAM" id="SSF52540">
    <property type="entry name" value="P-loop containing nucleoside triphosphate hydrolases"/>
    <property type="match status" value="1"/>
</dbReference>
<dbReference type="InterPro" id="IPR032675">
    <property type="entry name" value="LRR_dom_sf"/>
</dbReference>
<reference evidence="7" key="1">
    <citation type="submission" date="2021-01" db="EMBL/GenBank/DDBJ databases">
        <authorList>
            <person name="Corre E."/>
            <person name="Pelletier E."/>
            <person name="Niang G."/>
            <person name="Scheremetjew M."/>
            <person name="Finn R."/>
            <person name="Kale V."/>
            <person name="Holt S."/>
            <person name="Cochrane G."/>
            <person name="Meng A."/>
            <person name="Brown T."/>
            <person name="Cohen L."/>
        </authorList>
    </citation>
    <scope>NUCLEOTIDE SEQUENCE</scope>
    <source>
        <strain evidence="7">379</strain>
    </source>
</reference>
<keyword evidence="4" id="KW-0175">Coiled coil</keyword>
<dbReference type="PANTHER" id="PTHR24113">
    <property type="entry name" value="RAN GTPASE-ACTIVATING PROTEIN 1"/>
    <property type="match status" value="1"/>
</dbReference>
<dbReference type="Gene3D" id="3.40.50.300">
    <property type="entry name" value="P-loop containing nucleotide triphosphate hydrolases"/>
    <property type="match status" value="1"/>
</dbReference>
<protein>
    <recommendedName>
        <fullName evidence="8">G domain-containing protein</fullName>
    </recommendedName>
</protein>
<dbReference type="PANTHER" id="PTHR24113:SF12">
    <property type="entry name" value="RAN GTPASE-ACTIVATING PROTEIN 1"/>
    <property type="match status" value="1"/>
</dbReference>
<evidence type="ECO:0000256" key="3">
    <source>
        <dbReference type="ARBA" id="ARBA00022737"/>
    </source>
</evidence>
<dbReference type="GO" id="GO:0048471">
    <property type="term" value="C:perinuclear region of cytoplasm"/>
    <property type="evidence" value="ECO:0007669"/>
    <property type="project" value="TreeGrafter"/>
</dbReference>
<dbReference type="Pfam" id="PF13516">
    <property type="entry name" value="LRR_6"/>
    <property type="match status" value="2"/>
</dbReference>
<dbReference type="InterPro" id="IPR001611">
    <property type="entry name" value="Leu-rich_rpt"/>
</dbReference>
<evidence type="ECO:0000256" key="5">
    <source>
        <dbReference type="SAM" id="MobiDB-lite"/>
    </source>
</evidence>
<dbReference type="InterPro" id="IPR027417">
    <property type="entry name" value="P-loop_NTPase"/>
</dbReference>
<accession>A0A6V2S659</accession>
<keyword evidence="3" id="KW-0677">Repeat</keyword>
<dbReference type="EMBL" id="HBIR01028240">
    <property type="protein sequence ID" value="CAE0556452.1"/>
    <property type="molecule type" value="Transcribed_RNA"/>
</dbReference>